<proteinExistence type="predicted"/>
<reference evidence="1" key="1">
    <citation type="submission" date="2023-07" db="EMBL/GenBank/DDBJ databases">
        <authorList>
            <person name="Kim M.K."/>
        </authorList>
    </citation>
    <scope>NUCLEOTIDE SEQUENCE</scope>
    <source>
        <strain evidence="1">M29</strain>
    </source>
</reference>
<evidence type="ECO:0000313" key="2">
    <source>
        <dbReference type="Proteomes" id="UP001167796"/>
    </source>
</evidence>
<accession>A0ABT9A5I0</accession>
<protein>
    <submittedName>
        <fullName evidence="1">Uncharacterized protein</fullName>
    </submittedName>
</protein>
<name>A0ABT9A5I0_9BACT</name>
<dbReference type="EMBL" id="JAUQSX010000001">
    <property type="protein sequence ID" value="MDO7845080.1"/>
    <property type="molecule type" value="Genomic_DNA"/>
</dbReference>
<gene>
    <name evidence="1" type="ORF">Q5H92_01835</name>
</gene>
<evidence type="ECO:0000313" key="1">
    <source>
        <dbReference type="EMBL" id="MDO7845080.1"/>
    </source>
</evidence>
<keyword evidence="2" id="KW-1185">Reference proteome</keyword>
<organism evidence="1 2">
    <name type="scientific">Hymenobacter mellowenesis</name>
    <dbReference type="NCBI Taxonomy" id="3063995"/>
    <lineage>
        <taxon>Bacteria</taxon>
        <taxon>Pseudomonadati</taxon>
        <taxon>Bacteroidota</taxon>
        <taxon>Cytophagia</taxon>
        <taxon>Cytophagales</taxon>
        <taxon>Hymenobacteraceae</taxon>
        <taxon>Hymenobacter</taxon>
    </lineage>
</organism>
<dbReference type="RefSeq" id="WP_305009757.1">
    <property type="nucleotide sequence ID" value="NZ_JAUQSX010000001.1"/>
</dbReference>
<comment type="caution">
    <text evidence="1">The sequence shown here is derived from an EMBL/GenBank/DDBJ whole genome shotgun (WGS) entry which is preliminary data.</text>
</comment>
<dbReference type="Proteomes" id="UP001167796">
    <property type="component" value="Unassembled WGS sequence"/>
</dbReference>
<sequence>MAATEISLPADITEIQFPKELPALRVALQDAAPTSATEASQPYFLPMIFPLLR</sequence>